<dbReference type="InterPro" id="IPR051534">
    <property type="entry name" value="CBASS_pafABC_assoc_protein"/>
</dbReference>
<dbReference type="PROSITE" id="PS52050">
    <property type="entry name" value="WYL"/>
    <property type="match status" value="1"/>
</dbReference>
<dbReference type="Gene3D" id="1.10.10.10">
    <property type="entry name" value="Winged helix-like DNA-binding domain superfamily/Winged helix DNA-binding domain"/>
    <property type="match status" value="1"/>
</dbReference>
<feature type="domain" description="WYL" evidence="2">
    <location>
        <begin position="141"/>
        <end position="208"/>
    </location>
</feature>
<sequence>MAQAASRTGRLFMLMDALRSHRRPVTAACLAEQMSVSVRTIYRDVQTLIELGAPVEGEAGLGYVLRAGFFLPPLMFNEDELEALVLGARWVKQQGDDGLAQAAGNALSKIAAASPLDLRDSMANMGLLAASFLEEAPNNKTLGPIREAIRRQHKINIGYRDENGNATERLVWPIALAFFEGKRLVIGWCELRNGFRHFRNDRISALTVTKLRYPQQRSVLLQAWRSENPFGEDH</sequence>
<evidence type="ECO:0000313" key="3">
    <source>
        <dbReference type="EMBL" id="MEM4989591.1"/>
    </source>
</evidence>
<dbReference type="Pfam" id="PF08279">
    <property type="entry name" value="HTH_11"/>
    <property type="match status" value="1"/>
</dbReference>
<proteinExistence type="predicted"/>
<accession>A0ABU9Q008</accession>
<name>A0ABU9Q008_9BURK</name>
<evidence type="ECO:0000313" key="4">
    <source>
        <dbReference type="Proteomes" id="UP001495910"/>
    </source>
</evidence>
<dbReference type="PANTHER" id="PTHR34580:SF3">
    <property type="entry name" value="PROTEIN PAFB"/>
    <property type="match status" value="1"/>
</dbReference>
<dbReference type="EMBL" id="JBANDC010000015">
    <property type="protein sequence ID" value="MEM4989591.1"/>
    <property type="molecule type" value="Genomic_DNA"/>
</dbReference>
<dbReference type="PANTHER" id="PTHR34580">
    <property type="match status" value="1"/>
</dbReference>
<dbReference type="Proteomes" id="UP001495910">
    <property type="component" value="Unassembled WGS sequence"/>
</dbReference>
<organism evidence="3 4">
    <name type="scientific">Collimonas rhizosphaerae</name>
    <dbReference type="NCBI Taxonomy" id="3126357"/>
    <lineage>
        <taxon>Bacteria</taxon>
        <taxon>Pseudomonadati</taxon>
        <taxon>Pseudomonadota</taxon>
        <taxon>Betaproteobacteria</taxon>
        <taxon>Burkholderiales</taxon>
        <taxon>Oxalobacteraceae</taxon>
        <taxon>Collimonas</taxon>
    </lineage>
</organism>
<reference evidence="3 4" key="1">
    <citation type="submission" date="2024-02" db="EMBL/GenBank/DDBJ databases">
        <title>Draft genome sequence of Collimonas sp. strain H4R21, an effective mineral-weathering bacterial strain isolated from the beech rhizosphere.</title>
        <authorList>
            <person name="Morin E."/>
            <person name="Uroz S."/>
            <person name="Leveau J.H.J."/>
            <person name="Kumar R."/>
            <person name="Rey M.W."/>
            <person name="Pham J."/>
        </authorList>
    </citation>
    <scope>NUCLEOTIDE SEQUENCE [LARGE SCALE GENOMIC DNA]</scope>
    <source>
        <strain evidence="3 4">H4R21</strain>
    </source>
</reference>
<protein>
    <submittedName>
        <fullName evidence="3">YafY family protein</fullName>
    </submittedName>
</protein>
<evidence type="ECO:0000259" key="1">
    <source>
        <dbReference type="Pfam" id="PF08279"/>
    </source>
</evidence>
<comment type="caution">
    <text evidence="3">The sequence shown here is derived from an EMBL/GenBank/DDBJ whole genome shotgun (WGS) entry which is preliminary data.</text>
</comment>
<dbReference type="InterPro" id="IPR026881">
    <property type="entry name" value="WYL_dom"/>
</dbReference>
<dbReference type="InterPro" id="IPR036388">
    <property type="entry name" value="WH-like_DNA-bd_sf"/>
</dbReference>
<dbReference type="SUPFAM" id="SSF46785">
    <property type="entry name" value="Winged helix' DNA-binding domain"/>
    <property type="match status" value="1"/>
</dbReference>
<dbReference type="RefSeq" id="WP_342830766.1">
    <property type="nucleotide sequence ID" value="NZ_JBANDC010000015.1"/>
</dbReference>
<dbReference type="Pfam" id="PF13280">
    <property type="entry name" value="WYL"/>
    <property type="match status" value="1"/>
</dbReference>
<feature type="domain" description="Helix-turn-helix type 11" evidence="1">
    <location>
        <begin position="10"/>
        <end position="63"/>
    </location>
</feature>
<dbReference type="InterPro" id="IPR036390">
    <property type="entry name" value="WH_DNA-bd_sf"/>
</dbReference>
<keyword evidence="4" id="KW-1185">Reference proteome</keyword>
<dbReference type="InterPro" id="IPR013196">
    <property type="entry name" value="HTH_11"/>
</dbReference>
<gene>
    <name evidence="3" type="ORF">V8G57_19545</name>
</gene>
<evidence type="ECO:0000259" key="2">
    <source>
        <dbReference type="Pfam" id="PF13280"/>
    </source>
</evidence>